<dbReference type="InterPro" id="IPR012675">
    <property type="entry name" value="Beta-grasp_dom_sf"/>
</dbReference>
<feature type="binding site" evidence="13">
    <location>
        <position position="529"/>
    </location>
    <ligand>
        <name>Zn(2+)</name>
        <dbReference type="ChEBI" id="CHEBI:29105"/>
        <note>catalytic</note>
    </ligand>
</feature>
<comment type="subcellular location">
    <subcellularLocation>
        <location evidence="13">Cytoplasm</location>
    </subcellularLocation>
</comment>
<keyword evidence="18" id="KW-1185">Reference proteome</keyword>
<feature type="domain" description="TGS" evidence="16">
    <location>
        <begin position="10"/>
        <end position="73"/>
    </location>
</feature>
<comment type="catalytic activity">
    <reaction evidence="12 13">
        <text>tRNA(Thr) + L-threonine + ATP = L-threonyl-tRNA(Thr) + AMP + diphosphate + H(+)</text>
        <dbReference type="Rhea" id="RHEA:24624"/>
        <dbReference type="Rhea" id="RHEA-COMP:9670"/>
        <dbReference type="Rhea" id="RHEA-COMP:9704"/>
        <dbReference type="ChEBI" id="CHEBI:15378"/>
        <dbReference type="ChEBI" id="CHEBI:30616"/>
        <dbReference type="ChEBI" id="CHEBI:33019"/>
        <dbReference type="ChEBI" id="CHEBI:57926"/>
        <dbReference type="ChEBI" id="CHEBI:78442"/>
        <dbReference type="ChEBI" id="CHEBI:78534"/>
        <dbReference type="ChEBI" id="CHEBI:456215"/>
        <dbReference type="EC" id="6.1.1.3"/>
    </reaction>
</comment>
<evidence type="ECO:0000313" key="17">
    <source>
        <dbReference type="EMBL" id="QJE74254.1"/>
    </source>
</evidence>
<dbReference type="SUPFAM" id="SSF52954">
    <property type="entry name" value="Class II aaRS ABD-related"/>
    <property type="match status" value="1"/>
</dbReference>
<protein>
    <recommendedName>
        <fullName evidence="13">Threonine--tRNA ligase</fullName>
        <ecNumber evidence="13">6.1.1.3</ecNumber>
    </recommendedName>
    <alternativeName>
        <fullName evidence="13">Threonyl-tRNA synthetase</fullName>
        <shortName evidence="13">ThrRS</shortName>
    </alternativeName>
</protein>
<keyword evidence="7 13" id="KW-0862">Zinc</keyword>
<keyword evidence="2 13" id="KW-0963">Cytoplasm</keyword>
<dbReference type="EMBL" id="CP051775">
    <property type="protein sequence ID" value="QJE74254.1"/>
    <property type="molecule type" value="Genomic_DNA"/>
</dbReference>
<evidence type="ECO:0000259" key="15">
    <source>
        <dbReference type="PROSITE" id="PS50862"/>
    </source>
</evidence>
<dbReference type="HAMAP" id="MF_00184">
    <property type="entry name" value="Thr_tRNA_synth"/>
    <property type="match status" value="1"/>
</dbReference>
<dbReference type="InterPro" id="IPR012676">
    <property type="entry name" value="TGS-like"/>
</dbReference>
<dbReference type="GO" id="GO:0000049">
    <property type="term" value="F:tRNA binding"/>
    <property type="evidence" value="ECO:0007669"/>
    <property type="project" value="UniProtKB-KW"/>
</dbReference>
<dbReference type="PANTHER" id="PTHR11451:SF44">
    <property type="entry name" value="THREONINE--TRNA LIGASE, CHLOROPLASTIC_MITOCHONDRIAL 2"/>
    <property type="match status" value="1"/>
</dbReference>
<dbReference type="SUPFAM" id="SSF55681">
    <property type="entry name" value="Class II aaRS and biotin synthetases"/>
    <property type="match status" value="1"/>
</dbReference>
<dbReference type="GO" id="GO:0005524">
    <property type="term" value="F:ATP binding"/>
    <property type="evidence" value="ECO:0007669"/>
    <property type="project" value="UniProtKB-UniRule"/>
</dbReference>
<sequence>MSSAELPVADAAQVAITLPDGSVRTYARGTTGAEVAASIAKSLAKAALAVKVDGAVRDLALPIERDASLEIVTDKSPDSLELIRHDAAHVMAEAVQSLYPGTQVTIGPAIANGFYYDFARDEPFTPDDLVKIEAKMHEIVNANAPFTREVWDRDEAIRHFLSIGEKYKAEIIRDLPGTETITIYRQGQWYDLCRGPHLPSTGRVGHAFKLMKVAGAYWRGDHRNPMLQRIYGTAWRTEKELAEYLHQLEEAEKRDHRRLGKEMDLFHVQEEAAGSVFWHPKGWTLYRTLERYIRAKLDHAGYVEVRTPQLYDSSLFKASGHWDMYGDNMFKIRESVAEDGTEKLLGVKPMNCPAHVQIFRQGLKSYRDLPIRMAEFGNCHRNEPSGALHGILRVRNFTQDDAHIFCTEEQVPDEAAQYFKLQLGVYKDLGFDRIAVKLALRPDVRAGSDEVWDKAEEGLRQALRANGLEFEELPGEGAFYGPKVEFHLTDAIGRSWQCGTLQLDFVLPERLDASYIGQDGARHRPVMLHRAILGSFERFIGMMIEHYAGKFPLWLAPVQAVVATIVSDADPWAAEVAAACRKAGLRVEADTRNEKINLKVREHSLSKVPVMLVVGGREAENRTVAIRRLGSQQQEVLALDAAIANLIAEARPPRVAIPSIQRSKSNDNVTKPGRHRRARRRPGRTRGPAAAAP</sequence>
<dbReference type="GO" id="GO:0004829">
    <property type="term" value="F:threonine-tRNA ligase activity"/>
    <property type="evidence" value="ECO:0007669"/>
    <property type="project" value="UniProtKB-UniRule"/>
</dbReference>
<dbReference type="InterPro" id="IPR012947">
    <property type="entry name" value="tRNA_SAD"/>
</dbReference>
<dbReference type="CDD" id="cd00860">
    <property type="entry name" value="ThrRS_anticodon"/>
    <property type="match status" value="1"/>
</dbReference>
<proteinExistence type="inferred from homology"/>
<evidence type="ECO:0000256" key="7">
    <source>
        <dbReference type="ARBA" id="ARBA00022833"/>
    </source>
</evidence>
<dbReference type="Pfam" id="PF02824">
    <property type="entry name" value="TGS"/>
    <property type="match status" value="1"/>
</dbReference>
<dbReference type="PANTHER" id="PTHR11451">
    <property type="entry name" value="THREONINE-TRNA LIGASE"/>
    <property type="match status" value="1"/>
</dbReference>
<organism evidence="17 18">
    <name type="scientific">Aerophototrophica crusticola</name>
    <dbReference type="NCBI Taxonomy" id="1709002"/>
    <lineage>
        <taxon>Bacteria</taxon>
        <taxon>Pseudomonadati</taxon>
        <taxon>Pseudomonadota</taxon>
        <taxon>Alphaproteobacteria</taxon>
        <taxon>Rhodospirillales</taxon>
        <taxon>Rhodospirillaceae</taxon>
        <taxon>Aerophototrophica</taxon>
    </lineage>
</organism>
<evidence type="ECO:0000256" key="1">
    <source>
        <dbReference type="ARBA" id="ARBA00008226"/>
    </source>
</evidence>
<comment type="cofactor">
    <cofactor evidence="13">
        <name>Zn(2+)</name>
        <dbReference type="ChEBI" id="CHEBI:29105"/>
    </cofactor>
    <text evidence="13">Binds 1 zinc ion per subunit.</text>
</comment>
<dbReference type="EC" id="6.1.1.3" evidence="13"/>
<dbReference type="InterPro" id="IPR002320">
    <property type="entry name" value="Thr-tRNA-ligase_IIa"/>
</dbReference>
<accession>A0A858RA28</accession>
<feature type="domain" description="Aminoacyl-transfer RNA synthetases class-II family profile" evidence="15">
    <location>
        <begin position="255"/>
        <end position="552"/>
    </location>
</feature>
<comment type="caution">
    <text evidence="13">Lacks conserved residue(s) required for the propagation of feature annotation.</text>
</comment>
<evidence type="ECO:0000256" key="10">
    <source>
        <dbReference type="ARBA" id="ARBA00022917"/>
    </source>
</evidence>
<dbReference type="KEGG" id="acru:HHL28_15240"/>
<dbReference type="InterPro" id="IPR033728">
    <property type="entry name" value="ThrRS_core"/>
</dbReference>
<feature type="binding site" evidence="13">
    <location>
        <position position="403"/>
    </location>
    <ligand>
        <name>Zn(2+)</name>
        <dbReference type="ChEBI" id="CHEBI:29105"/>
        <note>catalytic</note>
    </ligand>
</feature>
<keyword evidence="9 13" id="KW-0694">RNA-binding</keyword>
<dbReference type="Pfam" id="PF00587">
    <property type="entry name" value="tRNA-synt_2b"/>
    <property type="match status" value="1"/>
</dbReference>
<keyword evidence="4 13" id="KW-0436">Ligase</keyword>
<dbReference type="SUPFAM" id="SSF81271">
    <property type="entry name" value="TGS-like"/>
    <property type="match status" value="1"/>
</dbReference>
<dbReference type="Gene3D" id="3.40.50.800">
    <property type="entry name" value="Anticodon-binding domain"/>
    <property type="match status" value="1"/>
</dbReference>
<dbReference type="SMART" id="SM00863">
    <property type="entry name" value="tRNA_SAD"/>
    <property type="match status" value="1"/>
</dbReference>
<reference evidence="17" key="1">
    <citation type="submission" date="2020-04" db="EMBL/GenBank/DDBJ databases">
        <title>A desert anoxygenic phototrophic bacterium fixes CO2 using RubisCO under aerobic conditions.</title>
        <authorList>
            <person name="Tang K."/>
        </authorList>
    </citation>
    <scope>NUCLEOTIDE SEQUENCE [LARGE SCALE GENOMIC DNA]</scope>
    <source>
        <strain evidence="17">MIMtkB3</strain>
    </source>
</reference>
<dbReference type="Pfam" id="PF07973">
    <property type="entry name" value="tRNA_SAD"/>
    <property type="match status" value="1"/>
</dbReference>
<keyword evidence="3 13" id="KW-0820">tRNA-binding</keyword>
<dbReference type="Gene3D" id="3.10.20.30">
    <property type="match status" value="1"/>
</dbReference>
<comment type="similarity">
    <text evidence="1 13">Belongs to the class-II aminoacyl-tRNA synthetase family.</text>
</comment>
<dbReference type="InterPro" id="IPR006195">
    <property type="entry name" value="aa-tRNA-synth_II"/>
</dbReference>
<feature type="binding site" evidence="13">
    <location>
        <position position="352"/>
    </location>
    <ligand>
        <name>Zn(2+)</name>
        <dbReference type="ChEBI" id="CHEBI:29105"/>
        <note>catalytic</note>
    </ligand>
</feature>
<dbReference type="Pfam" id="PF03129">
    <property type="entry name" value="HGTP_anticodon"/>
    <property type="match status" value="1"/>
</dbReference>
<dbReference type="Gene3D" id="3.30.980.10">
    <property type="entry name" value="Threonyl-trna Synthetase, Chain A, domain 2"/>
    <property type="match status" value="1"/>
</dbReference>
<evidence type="ECO:0000256" key="11">
    <source>
        <dbReference type="ARBA" id="ARBA00023146"/>
    </source>
</evidence>
<evidence type="ECO:0000256" key="14">
    <source>
        <dbReference type="SAM" id="MobiDB-lite"/>
    </source>
</evidence>
<dbReference type="PROSITE" id="PS50862">
    <property type="entry name" value="AA_TRNA_LIGASE_II"/>
    <property type="match status" value="1"/>
</dbReference>
<dbReference type="InterPro" id="IPR045864">
    <property type="entry name" value="aa-tRNA-synth_II/BPL/LPL"/>
</dbReference>
<evidence type="ECO:0000256" key="9">
    <source>
        <dbReference type="ARBA" id="ARBA00022884"/>
    </source>
</evidence>
<keyword evidence="10 13" id="KW-0648">Protein biosynthesis</keyword>
<name>A0A858RA28_9PROT</name>
<dbReference type="InterPro" id="IPR004154">
    <property type="entry name" value="Anticodon-bd"/>
</dbReference>
<dbReference type="FunFam" id="3.40.50.800:FF:000001">
    <property type="entry name" value="Threonine--tRNA ligase"/>
    <property type="match status" value="1"/>
</dbReference>
<dbReference type="InterPro" id="IPR004095">
    <property type="entry name" value="TGS"/>
</dbReference>
<dbReference type="InterPro" id="IPR036621">
    <property type="entry name" value="Anticodon-bd_dom_sf"/>
</dbReference>
<evidence type="ECO:0000313" key="18">
    <source>
        <dbReference type="Proteomes" id="UP000501891"/>
    </source>
</evidence>
<dbReference type="InterPro" id="IPR018163">
    <property type="entry name" value="Thr/Ala-tRNA-synth_IIc_edit"/>
</dbReference>
<dbReference type="InterPro" id="IPR047246">
    <property type="entry name" value="ThrRS_anticodon"/>
</dbReference>
<dbReference type="GO" id="GO:0005737">
    <property type="term" value="C:cytoplasm"/>
    <property type="evidence" value="ECO:0007669"/>
    <property type="project" value="UniProtKB-SubCell"/>
</dbReference>
<evidence type="ECO:0000256" key="6">
    <source>
        <dbReference type="ARBA" id="ARBA00022741"/>
    </source>
</evidence>
<dbReference type="Gene3D" id="3.30.54.20">
    <property type="match status" value="1"/>
</dbReference>
<feature type="region of interest" description="Disordered" evidence="14">
    <location>
        <begin position="657"/>
        <end position="693"/>
    </location>
</feature>
<evidence type="ECO:0000256" key="2">
    <source>
        <dbReference type="ARBA" id="ARBA00022490"/>
    </source>
</evidence>
<dbReference type="CDD" id="cd00771">
    <property type="entry name" value="ThrRS_core"/>
    <property type="match status" value="1"/>
</dbReference>
<keyword evidence="5 13" id="KW-0479">Metal-binding</keyword>
<dbReference type="PROSITE" id="PS51880">
    <property type="entry name" value="TGS"/>
    <property type="match status" value="1"/>
</dbReference>
<comment type="subunit">
    <text evidence="13">Homodimer.</text>
</comment>
<dbReference type="AlphaFoldDB" id="A0A858RA28"/>
<evidence type="ECO:0000256" key="3">
    <source>
        <dbReference type="ARBA" id="ARBA00022555"/>
    </source>
</evidence>
<dbReference type="FunFam" id="3.30.54.20:FF:000002">
    <property type="entry name" value="Threonine--tRNA ligase"/>
    <property type="match status" value="1"/>
</dbReference>
<evidence type="ECO:0000256" key="13">
    <source>
        <dbReference type="HAMAP-Rule" id="MF_00184"/>
    </source>
</evidence>
<dbReference type="GO" id="GO:0006435">
    <property type="term" value="P:threonyl-tRNA aminoacylation"/>
    <property type="evidence" value="ECO:0007669"/>
    <property type="project" value="UniProtKB-UniRule"/>
</dbReference>
<evidence type="ECO:0000256" key="4">
    <source>
        <dbReference type="ARBA" id="ARBA00022598"/>
    </source>
</evidence>
<dbReference type="SUPFAM" id="SSF55186">
    <property type="entry name" value="ThrRS/AlaRS common domain"/>
    <property type="match status" value="1"/>
</dbReference>
<dbReference type="Gene3D" id="3.30.930.10">
    <property type="entry name" value="Bira Bifunctional Protein, Domain 2"/>
    <property type="match status" value="1"/>
</dbReference>
<dbReference type="NCBIfam" id="TIGR00418">
    <property type="entry name" value="thrS"/>
    <property type="match status" value="1"/>
</dbReference>
<dbReference type="Proteomes" id="UP000501891">
    <property type="component" value="Chromosome"/>
</dbReference>
<evidence type="ECO:0000259" key="16">
    <source>
        <dbReference type="PROSITE" id="PS51880"/>
    </source>
</evidence>
<feature type="compositionally biased region" description="Polar residues" evidence="14">
    <location>
        <begin position="660"/>
        <end position="669"/>
    </location>
</feature>
<keyword evidence="8 13" id="KW-0067">ATP-binding</keyword>
<dbReference type="FunFam" id="3.30.930.10:FF:000002">
    <property type="entry name" value="Threonine--tRNA ligase"/>
    <property type="match status" value="1"/>
</dbReference>
<keyword evidence="6 13" id="KW-0547">Nucleotide-binding</keyword>
<dbReference type="GO" id="GO:0046872">
    <property type="term" value="F:metal ion binding"/>
    <property type="evidence" value="ECO:0007669"/>
    <property type="project" value="UniProtKB-KW"/>
</dbReference>
<gene>
    <name evidence="13 17" type="primary">thrS</name>
    <name evidence="17" type="ORF">HHL28_15240</name>
</gene>
<dbReference type="FunFam" id="3.30.980.10:FF:000005">
    <property type="entry name" value="Threonyl-tRNA synthetase, mitochondrial"/>
    <property type="match status" value="1"/>
</dbReference>
<evidence type="ECO:0000256" key="12">
    <source>
        <dbReference type="ARBA" id="ARBA00049515"/>
    </source>
</evidence>
<dbReference type="CDD" id="cd01667">
    <property type="entry name" value="TGS_ThrRS"/>
    <property type="match status" value="1"/>
</dbReference>
<evidence type="ECO:0000256" key="8">
    <source>
        <dbReference type="ARBA" id="ARBA00022840"/>
    </source>
</evidence>
<dbReference type="FunFam" id="3.10.20.30:FF:000005">
    <property type="entry name" value="Threonine--tRNA ligase"/>
    <property type="match status" value="1"/>
</dbReference>
<evidence type="ECO:0000256" key="5">
    <source>
        <dbReference type="ARBA" id="ARBA00022723"/>
    </source>
</evidence>
<dbReference type="PRINTS" id="PR01047">
    <property type="entry name" value="TRNASYNTHTHR"/>
</dbReference>
<feature type="compositionally biased region" description="Basic residues" evidence="14">
    <location>
        <begin position="672"/>
        <end position="684"/>
    </location>
</feature>
<keyword evidence="11 13" id="KW-0030">Aminoacyl-tRNA synthetase</keyword>
<dbReference type="InterPro" id="IPR002314">
    <property type="entry name" value="aa-tRNA-synt_IIb"/>
</dbReference>